<dbReference type="Gene3D" id="3.40.1520.20">
    <property type="match status" value="3"/>
</dbReference>
<protein>
    <submittedName>
        <fullName evidence="7">Peptidoglycan-binding protein ArfA</fullName>
    </submittedName>
</protein>
<evidence type="ECO:0000256" key="1">
    <source>
        <dbReference type="ARBA" id="ARBA00004442"/>
    </source>
</evidence>
<sequence>MRLSSLIIVAATFVGAAAVSLVAANFSVKLIEETSEIGVRQALDDAKMPWAEVAADGLQVTLLGIAPNEARRFSALSTAGTVVDAARVIDAMEVEAVAAIAPPRFSAEILRNDAGVSIIGLMPTATDRDAIIERFAAMSDDASVTDLIETADYPTPDGWTDALGFALTAMEQLPRSKVSVEAGRVSITAITQSAEAKAQLEARLNRAAPPGLRLSLDIAAPRPVITPFTLRFLIDDSGVRFDACSADTEASRTQILQAAFKAGLTGSGRCTVGMGVPSPRWSEAVEKSISALAEVGGGSVTFSDADVTLIGREGAGQATFDKVMGELENDLPDVFALYAKLPETVDPNVGPPEFIATLSPEGQVQLRGRLSDENLRTVADSYAKARFGSDRVYVGTRVVEGLPNDWATRVLTGLEALSSLSNGAVTVSPTSISVRGNTGNKDANAKIATLLSSKLGEAEDFTIDVTYQEKLDPVANIPTPDQCEAQIGDVLQTGQISFEPGSATIDAASLSTMDDIAEILKVCGDMRLEVQGHTDSQGRAEMNLALSQSRAQSVLNELRARRVLTSSFSAKGYGETRPIKDNDTEEGREANRRIEFRLIRPNPTEPEPESTLDSVAETGNTGPATEGTSDEQN</sequence>
<evidence type="ECO:0000313" key="8">
    <source>
        <dbReference type="Proteomes" id="UP000244880"/>
    </source>
</evidence>
<organism evidence="7 8">
    <name type="scientific">Ascidiaceihabitans donghaensis</name>
    <dbReference type="NCBI Taxonomy" id="1510460"/>
    <lineage>
        <taxon>Bacteria</taxon>
        <taxon>Pseudomonadati</taxon>
        <taxon>Pseudomonadota</taxon>
        <taxon>Alphaproteobacteria</taxon>
        <taxon>Rhodobacterales</taxon>
        <taxon>Paracoccaceae</taxon>
        <taxon>Ascidiaceihabitans</taxon>
    </lineage>
</organism>
<evidence type="ECO:0000313" key="7">
    <source>
        <dbReference type="EMBL" id="SPH20031.1"/>
    </source>
</evidence>
<dbReference type="InterPro" id="IPR050330">
    <property type="entry name" value="Bact_OuterMem_StrucFunc"/>
</dbReference>
<dbReference type="AlphaFoldDB" id="A0A2R8BAE4"/>
<keyword evidence="3" id="KW-0998">Cell outer membrane</keyword>
<dbReference type="PANTHER" id="PTHR30329">
    <property type="entry name" value="STATOR ELEMENT OF FLAGELLAR MOTOR COMPLEX"/>
    <property type="match status" value="1"/>
</dbReference>
<dbReference type="PRINTS" id="PR01021">
    <property type="entry name" value="OMPADOMAIN"/>
</dbReference>
<dbReference type="EMBL" id="OMOR01000001">
    <property type="protein sequence ID" value="SPH20031.1"/>
    <property type="molecule type" value="Genomic_DNA"/>
</dbReference>
<dbReference type="InterPro" id="IPR036737">
    <property type="entry name" value="OmpA-like_sf"/>
</dbReference>
<dbReference type="InterPro" id="IPR006665">
    <property type="entry name" value="OmpA-like"/>
</dbReference>
<feature type="domain" description="OmpA-like" evidence="6">
    <location>
        <begin position="485"/>
        <end position="602"/>
    </location>
</feature>
<dbReference type="PROSITE" id="PS51123">
    <property type="entry name" value="OMPA_2"/>
    <property type="match status" value="1"/>
</dbReference>
<gene>
    <name evidence="7" type="primary">arfA</name>
    <name evidence="7" type="ORF">ASD8599_00771</name>
</gene>
<feature type="compositionally biased region" description="Basic and acidic residues" evidence="5">
    <location>
        <begin position="577"/>
        <end position="598"/>
    </location>
</feature>
<dbReference type="GO" id="GO:0009279">
    <property type="term" value="C:cell outer membrane"/>
    <property type="evidence" value="ECO:0007669"/>
    <property type="project" value="UniProtKB-SubCell"/>
</dbReference>
<name>A0A2R8BAE4_9RHOB</name>
<feature type="region of interest" description="Disordered" evidence="5">
    <location>
        <begin position="572"/>
        <end position="633"/>
    </location>
</feature>
<evidence type="ECO:0000256" key="2">
    <source>
        <dbReference type="ARBA" id="ARBA00023136"/>
    </source>
</evidence>
<accession>A0A2R8BAE4</accession>
<dbReference type="Gene3D" id="3.30.1330.60">
    <property type="entry name" value="OmpA-like domain"/>
    <property type="match status" value="1"/>
</dbReference>
<feature type="compositionally biased region" description="Polar residues" evidence="5">
    <location>
        <begin position="611"/>
        <end position="627"/>
    </location>
</feature>
<evidence type="ECO:0000256" key="3">
    <source>
        <dbReference type="ARBA" id="ARBA00023237"/>
    </source>
</evidence>
<reference evidence="7 8" key="1">
    <citation type="submission" date="2018-03" db="EMBL/GenBank/DDBJ databases">
        <authorList>
            <person name="Keele B.F."/>
        </authorList>
    </citation>
    <scope>NUCLEOTIDE SEQUENCE [LARGE SCALE GENOMIC DNA]</scope>
    <source>
        <strain evidence="7 8">CECT 8599</strain>
    </source>
</reference>
<dbReference type="OrthoDB" id="5525824at2"/>
<evidence type="ECO:0000259" key="6">
    <source>
        <dbReference type="PROSITE" id="PS51123"/>
    </source>
</evidence>
<dbReference type="CDD" id="cd07185">
    <property type="entry name" value="OmpA_C-like"/>
    <property type="match status" value="1"/>
</dbReference>
<keyword evidence="2 4" id="KW-0472">Membrane</keyword>
<keyword evidence="8" id="KW-1185">Reference proteome</keyword>
<dbReference type="Pfam" id="PF00691">
    <property type="entry name" value="OmpA"/>
    <property type="match status" value="1"/>
</dbReference>
<comment type="subcellular location">
    <subcellularLocation>
        <location evidence="1">Cell outer membrane</location>
    </subcellularLocation>
</comment>
<dbReference type="SUPFAM" id="SSF103088">
    <property type="entry name" value="OmpA-like"/>
    <property type="match status" value="1"/>
</dbReference>
<evidence type="ECO:0000256" key="5">
    <source>
        <dbReference type="SAM" id="MobiDB-lite"/>
    </source>
</evidence>
<dbReference type="InterPro" id="IPR006664">
    <property type="entry name" value="OMP_bac"/>
</dbReference>
<proteinExistence type="predicted"/>
<dbReference type="PANTHER" id="PTHR30329:SF21">
    <property type="entry name" value="LIPOPROTEIN YIAD-RELATED"/>
    <property type="match status" value="1"/>
</dbReference>
<dbReference type="RefSeq" id="WP_108827301.1">
    <property type="nucleotide sequence ID" value="NZ_OMOR01000001.1"/>
</dbReference>
<dbReference type="Proteomes" id="UP000244880">
    <property type="component" value="Unassembled WGS sequence"/>
</dbReference>
<evidence type="ECO:0000256" key="4">
    <source>
        <dbReference type="PROSITE-ProRule" id="PRU00473"/>
    </source>
</evidence>